<name>U7QCB4_9CYAN</name>
<gene>
    <name evidence="1" type="ORF">M595_5386</name>
</gene>
<dbReference type="AlphaFoldDB" id="U7QCB4"/>
<evidence type="ECO:0000313" key="2">
    <source>
        <dbReference type="Proteomes" id="UP000017127"/>
    </source>
</evidence>
<dbReference type="EMBL" id="AUZM01000085">
    <property type="protein sequence ID" value="ERT04670.1"/>
    <property type="molecule type" value="Genomic_DNA"/>
</dbReference>
<protein>
    <submittedName>
        <fullName evidence="1">Uncharacterized protein</fullName>
    </submittedName>
</protein>
<dbReference type="Proteomes" id="UP000017127">
    <property type="component" value="Unassembled WGS sequence"/>
</dbReference>
<organism evidence="1 2">
    <name type="scientific">Lyngbya aestuarii BL J</name>
    <dbReference type="NCBI Taxonomy" id="1348334"/>
    <lineage>
        <taxon>Bacteria</taxon>
        <taxon>Bacillati</taxon>
        <taxon>Cyanobacteriota</taxon>
        <taxon>Cyanophyceae</taxon>
        <taxon>Oscillatoriophycideae</taxon>
        <taxon>Oscillatoriales</taxon>
        <taxon>Microcoleaceae</taxon>
        <taxon>Lyngbya</taxon>
    </lineage>
</organism>
<reference evidence="1 2" key="1">
    <citation type="journal article" date="2013" name="Front. Microbiol.">
        <title>Comparative genomic analyses of the cyanobacterium, Lyngbya aestuarii BL J, a powerful hydrogen producer.</title>
        <authorList>
            <person name="Kothari A."/>
            <person name="Vaughn M."/>
            <person name="Garcia-Pichel F."/>
        </authorList>
    </citation>
    <scope>NUCLEOTIDE SEQUENCE [LARGE SCALE GENOMIC DNA]</scope>
    <source>
        <strain evidence="1 2">BL J</strain>
    </source>
</reference>
<keyword evidence="2" id="KW-1185">Reference proteome</keyword>
<proteinExistence type="predicted"/>
<comment type="caution">
    <text evidence="1">The sequence shown here is derived from an EMBL/GenBank/DDBJ whole genome shotgun (WGS) entry which is preliminary data.</text>
</comment>
<sequence>MIVIDETKLRKFEFFVKFTEIFLTFGGEFLRGVLTKNCSKAGT</sequence>
<accession>U7QCB4</accession>
<evidence type="ECO:0000313" key="1">
    <source>
        <dbReference type="EMBL" id="ERT04670.1"/>
    </source>
</evidence>